<protein>
    <submittedName>
        <fullName evidence="1">Uncharacterized protein</fullName>
    </submittedName>
</protein>
<accession>A0AAV4PGR2</accession>
<dbReference type="EMBL" id="BPLR01004622">
    <property type="protein sequence ID" value="GIX96256.1"/>
    <property type="molecule type" value="Genomic_DNA"/>
</dbReference>
<evidence type="ECO:0000313" key="1">
    <source>
        <dbReference type="EMBL" id="GIX96256.1"/>
    </source>
</evidence>
<reference evidence="1 2" key="1">
    <citation type="submission" date="2021-06" db="EMBL/GenBank/DDBJ databases">
        <title>Caerostris extrusa draft genome.</title>
        <authorList>
            <person name="Kono N."/>
            <person name="Arakawa K."/>
        </authorList>
    </citation>
    <scope>NUCLEOTIDE SEQUENCE [LARGE SCALE GENOMIC DNA]</scope>
</reference>
<dbReference type="AlphaFoldDB" id="A0AAV4PGR2"/>
<evidence type="ECO:0000313" key="2">
    <source>
        <dbReference type="Proteomes" id="UP001054945"/>
    </source>
</evidence>
<keyword evidence="2" id="KW-1185">Reference proteome</keyword>
<gene>
    <name evidence="1" type="ORF">CEXT_593491</name>
</gene>
<dbReference type="Proteomes" id="UP001054945">
    <property type="component" value="Unassembled WGS sequence"/>
</dbReference>
<proteinExistence type="predicted"/>
<organism evidence="1 2">
    <name type="scientific">Caerostris extrusa</name>
    <name type="common">Bark spider</name>
    <name type="synonym">Caerostris bankana</name>
    <dbReference type="NCBI Taxonomy" id="172846"/>
    <lineage>
        <taxon>Eukaryota</taxon>
        <taxon>Metazoa</taxon>
        <taxon>Ecdysozoa</taxon>
        <taxon>Arthropoda</taxon>
        <taxon>Chelicerata</taxon>
        <taxon>Arachnida</taxon>
        <taxon>Araneae</taxon>
        <taxon>Araneomorphae</taxon>
        <taxon>Entelegynae</taxon>
        <taxon>Araneoidea</taxon>
        <taxon>Araneidae</taxon>
        <taxon>Caerostris</taxon>
    </lineage>
</organism>
<sequence>MDVSTSPLRQTISLGGVTLYPDIHQDPFDIKKIPATPYPKKIRNSLRPRDATRRKYSLGDNVLLSFLVEHPSGR</sequence>
<name>A0AAV4PGR2_CAEEX</name>
<comment type="caution">
    <text evidence="1">The sequence shown here is derived from an EMBL/GenBank/DDBJ whole genome shotgun (WGS) entry which is preliminary data.</text>
</comment>